<sequence length="471" mass="53298">MKTINYILFILAAAWLSSCTDDDKSITTYDENFLPKIYTDGWSANVTVTQGDELNYSNLEVSPNDEHTTFSWYINDKIISTERVLNYIVTEAEGSYTLKFEVKRFKKSTFRKATLKVKATVTPEPPFIPNAFTPKAFLTKAIGFYDINEDSNPSEIIWDNITHIVLTSAIVEEYGIVTYPCSEKKMREIVNAAHDNGVYVMLQVAGLHENIQGKNKYGATTFRDLAGNGERNDAFIEELYSYADNNALDGINIYMDNATSSTEGYKDKAELVTFFQKLIAAKPTQSRTEQEFYLTMNLITYGALTSKGHLDDFVTIKGWDWFYTMDFGIIETINPNSHAPQVTLQDDLTYWQSKGINKEKLMITISAIASLYDANSYETPTINNCISFIKYSELFSMFPVVDIAQKNNLDTEAKALGYTGCRYDGLPWINTKIGYISKYGAGGIALWKMNFDTTNPETSMMSFIKKTLKNP</sequence>
<dbReference type="GO" id="GO:0008843">
    <property type="term" value="F:endochitinase activity"/>
    <property type="evidence" value="ECO:0007669"/>
    <property type="project" value="UniProtKB-EC"/>
</dbReference>
<dbReference type="PANTHER" id="PTHR11177:SF317">
    <property type="entry name" value="CHITINASE 12-RELATED"/>
    <property type="match status" value="1"/>
</dbReference>
<dbReference type="SUPFAM" id="SSF51445">
    <property type="entry name" value="(Trans)glycosidases"/>
    <property type="match status" value="1"/>
</dbReference>
<evidence type="ECO:0000256" key="2">
    <source>
        <dbReference type="ARBA" id="ARBA00012729"/>
    </source>
</evidence>
<dbReference type="SMART" id="SM00636">
    <property type="entry name" value="Glyco_18"/>
    <property type="match status" value="1"/>
</dbReference>
<comment type="catalytic activity">
    <reaction evidence="1">
        <text>Random endo-hydrolysis of N-acetyl-beta-D-glucosaminide (1-&gt;4)-beta-linkages in chitin and chitodextrins.</text>
        <dbReference type="EC" id="3.2.1.14"/>
    </reaction>
</comment>
<feature type="domain" description="GH18" evidence="3">
    <location>
        <begin position="139"/>
        <end position="471"/>
    </location>
</feature>
<dbReference type="InterPro" id="IPR041696">
    <property type="entry name" value="PKD_3"/>
</dbReference>
<dbReference type="EC" id="3.2.1.14" evidence="2"/>
<evidence type="ECO:0000313" key="4">
    <source>
        <dbReference type="EMBL" id="SDB78154.1"/>
    </source>
</evidence>
<accession>A0A1G6G844</accession>
<dbReference type="Gene3D" id="3.20.20.80">
    <property type="entry name" value="Glycosidases"/>
    <property type="match status" value="1"/>
</dbReference>
<gene>
    <name evidence="4" type="ORF">SAMN05192581_103515</name>
</gene>
<proteinExistence type="predicted"/>
<dbReference type="PROSITE" id="PS51910">
    <property type="entry name" value="GH18_2"/>
    <property type="match status" value="1"/>
</dbReference>
<dbReference type="Pfam" id="PF16820">
    <property type="entry name" value="PKD_3"/>
    <property type="match status" value="1"/>
</dbReference>
<dbReference type="InterPro" id="IPR050314">
    <property type="entry name" value="Glycosyl_Hydrlase_18"/>
</dbReference>
<evidence type="ECO:0000259" key="3">
    <source>
        <dbReference type="PROSITE" id="PS51910"/>
    </source>
</evidence>
<reference evidence="4 5" key="1">
    <citation type="submission" date="2016-10" db="EMBL/GenBank/DDBJ databases">
        <authorList>
            <person name="de Groot N.N."/>
        </authorList>
    </citation>
    <scope>NUCLEOTIDE SEQUENCE [LARGE SCALE GENOMIC DNA]</scope>
    <source>
        <strain evidence="4 5">NLAE-zl-C500</strain>
    </source>
</reference>
<dbReference type="GO" id="GO:0005576">
    <property type="term" value="C:extracellular region"/>
    <property type="evidence" value="ECO:0007669"/>
    <property type="project" value="TreeGrafter"/>
</dbReference>
<dbReference type="EMBL" id="FMYE01000035">
    <property type="protein sequence ID" value="SDB78154.1"/>
    <property type="molecule type" value="Genomic_DNA"/>
</dbReference>
<dbReference type="GO" id="GO:0005975">
    <property type="term" value="P:carbohydrate metabolic process"/>
    <property type="evidence" value="ECO:0007669"/>
    <property type="project" value="InterPro"/>
</dbReference>
<organism evidence="4 5">
    <name type="scientific">Bacteroides ovatus</name>
    <dbReference type="NCBI Taxonomy" id="28116"/>
    <lineage>
        <taxon>Bacteria</taxon>
        <taxon>Pseudomonadati</taxon>
        <taxon>Bacteroidota</taxon>
        <taxon>Bacteroidia</taxon>
        <taxon>Bacteroidales</taxon>
        <taxon>Bacteroidaceae</taxon>
        <taxon>Bacteroides</taxon>
    </lineage>
</organism>
<name>A0A1G6G844_BACOV</name>
<dbReference type="InterPro" id="IPR011583">
    <property type="entry name" value="Chitinase_II/V-like_cat"/>
</dbReference>
<dbReference type="GO" id="GO:0008061">
    <property type="term" value="F:chitin binding"/>
    <property type="evidence" value="ECO:0007669"/>
    <property type="project" value="InterPro"/>
</dbReference>
<evidence type="ECO:0000313" key="5">
    <source>
        <dbReference type="Proteomes" id="UP000183670"/>
    </source>
</evidence>
<protein>
    <recommendedName>
        <fullName evidence="2">chitinase</fullName>
        <ecNumber evidence="2">3.2.1.14</ecNumber>
    </recommendedName>
</protein>
<dbReference type="AlphaFoldDB" id="A0A1G6G844"/>
<dbReference type="Proteomes" id="UP000183670">
    <property type="component" value="Unassembled WGS sequence"/>
</dbReference>
<dbReference type="RefSeq" id="WP_074559051.1">
    <property type="nucleotide sequence ID" value="NZ_FMYE01000035.1"/>
</dbReference>
<dbReference type="Pfam" id="PF00704">
    <property type="entry name" value="Glyco_hydro_18"/>
    <property type="match status" value="1"/>
</dbReference>
<evidence type="ECO:0000256" key="1">
    <source>
        <dbReference type="ARBA" id="ARBA00000822"/>
    </source>
</evidence>
<dbReference type="Gene3D" id="3.40.5.30">
    <property type="entry name" value="(Trans)glycosidases - domain 2"/>
    <property type="match status" value="1"/>
</dbReference>
<dbReference type="InterPro" id="IPR001223">
    <property type="entry name" value="Glyco_hydro18_cat"/>
</dbReference>
<dbReference type="PROSITE" id="PS51257">
    <property type="entry name" value="PROKAR_LIPOPROTEIN"/>
    <property type="match status" value="1"/>
</dbReference>
<dbReference type="PANTHER" id="PTHR11177">
    <property type="entry name" value="CHITINASE"/>
    <property type="match status" value="1"/>
</dbReference>
<dbReference type="GO" id="GO:0006032">
    <property type="term" value="P:chitin catabolic process"/>
    <property type="evidence" value="ECO:0007669"/>
    <property type="project" value="TreeGrafter"/>
</dbReference>
<dbReference type="InterPro" id="IPR017853">
    <property type="entry name" value="GH"/>
</dbReference>